<dbReference type="EMBL" id="PDLM01000022">
    <property type="protein sequence ID" value="RDW57188.1"/>
    <property type="molecule type" value="Genomic_DNA"/>
</dbReference>
<dbReference type="InterPro" id="IPR036661">
    <property type="entry name" value="Luciferase-like_sf"/>
</dbReference>
<dbReference type="Proteomes" id="UP000256645">
    <property type="component" value="Unassembled WGS sequence"/>
</dbReference>
<dbReference type="NCBIfam" id="TIGR03860">
    <property type="entry name" value="FMN_nitrolo"/>
    <property type="match status" value="1"/>
</dbReference>
<proteinExistence type="inferred from homology"/>
<reference evidence="3 4" key="1">
    <citation type="journal article" date="2018" name="IMA Fungus">
        <title>IMA Genome-F 9: Draft genome sequence of Annulohypoxylon stygium, Aspergillus mulundensis, Berkeleyomyces basicola (syn. Thielaviopsis basicola), Ceratocystis smalleyi, two Cercospora beticola strains, Coleophoma cylindrospora, Fusarium fracticaudum, Phialophora cf. hyalina, and Morchella septimelata.</title>
        <authorList>
            <person name="Wingfield B.D."/>
            <person name="Bills G.F."/>
            <person name="Dong Y."/>
            <person name="Huang W."/>
            <person name="Nel W.J."/>
            <person name="Swalarsk-Parry B.S."/>
            <person name="Vaghefi N."/>
            <person name="Wilken P.M."/>
            <person name="An Z."/>
            <person name="de Beer Z.W."/>
            <person name="De Vos L."/>
            <person name="Chen L."/>
            <person name="Duong T.A."/>
            <person name="Gao Y."/>
            <person name="Hammerbacher A."/>
            <person name="Kikkert J.R."/>
            <person name="Li Y."/>
            <person name="Li H."/>
            <person name="Li K."/>
            <person name="Li Q."/>
            <person name="Liu X."/>
            <person name="Ma X."/>
            <person name="Naidoo K."/>
            <person name="Pethybridge S.J."/>
            <person name="Sun J."/>
            <person name="Steenkamp E.T."/>
            <person name="van der Nest M.A."/>
            <person name="van Wyk S."/>
            <person name="Wingfield M.J."/>
            <person name="Xiong C."/>
            <person name="Yue Q."/>
            <person name="Zhang X."/>
        </authorList>
    </citation>
    <scope>NUCLEOTIDE SEQUENCE [LARGE SCALE GENOMIC DNA]</scope>
    <source>
        <strain evidence="3 4">BP6252</strain>
    </source>
</reference>
<evidence type="ECO:0000256" key="1">
    <source>
        <dbReference type="ARBA" id="ARBA00033748"/>
    </source>
</evidence>
<dbReference type="GO" id="GO:0016705">
    <property type="term" value="F:oxidoreductase activity, acting on paired donors, with incorporation or reduction of molecular oxygen"/>
    <property type="evidence" value="ECO:0007669"/>
    <property type="project" value="InterPro"/>
</dbReference>
<evidence type="ECO:0000259" key="2">
    <source>
        <dbReference type="Pfam" id="PF00296"/>
    </source>
</evidence>
<dbReference type="PANTHER" id="PTHR30011:SF30">
    <property type="entry name" value="XENOBIOTIC COMPOUND MONOOXYGENASE, DSZA FAMILY (AFU_ORTHOLOGUE AFUA_6G01920)"/>
    <property type="match status" value="1"/>
</dbReference>
<sequence>MAKKLMQLNFFENTSCGNASCQGQWKNPLDKASTKDRAQYYINLAKLAEKGKITCVFFTDSYGSHEVYEKSIAATLAGGGHVGHLDPVVYIAPMALATESVGFAVTATSSYLNPYTMARTWSSLDHVTDGRIGWNVVTSFSDSGAKAMGLDKIIPHDERYEKADEFMDVLYDLWEGSWEDGAQAFDVENEIAYDPKKIRKIEHKGKYYQMSAYHPTHPSPQRTPVIFQAGASKAGMAFAGKHAEALFVAGPTPAAVKKQVQTVREEANKMGRDGSAIKFFHGILPIIGRTVEEAQAKYELAKSLAHSEGGMARFSGFTNLDLSQYPPDEPFEFKGEQSEASIHGVIAMCKEIAGTQEDDGPWTPRKLGHMMALGGTGAVPVGTPEMVADEFERWMAEADIDGFNVMQVTSPTSYEDVVELLVPELQRRGVYWMDYPVPGGSLRENITGIKGQKLVKEDHAAYPFKWNVRKENGVSAWDARQNGLEMAKAAAEAKSAGEPEPAAEKVPEVIAIREAAAEEIKV</sequence>
<dbReference type="Pfam" id="PF00296">
    <property type="entry name" value="Bac_luciferase"/>
    <property type="match status" value="1"/>
</dbReference>
<gene>
    <name evidence="3" type="ORF">BP6252_13836</name>
</gene>
<dbReference type="PIRSF" id="PIRSF000337">
    <property type="entry name" value="NTA_MOA"/>
    <property type="match status" value="1"/>
</dbReference>
<dbReference type="OrthoDB" id="5561043at2759"/>
<dbReference type="InterPro" id="IPR011251">
    <property type="entry name" value="Luciferase-like_dom"/>
</dbReference>
<accession>A0A3D8Q6C3</accession>
<keyword evidence="4" id="KW-1185">Reference proteome</keyword>
<evidence type="ECO:0000313" key="4">
    <source>
        <dbReference type="Proteomes" id="UP000256645"/>
    </source>
</evidence>
<dbReference type="InterPro" id="IPR016215">
    <property type="entry name" value="NTA_MOA"/>
</dbReference>
<protein>
    <recommendedName>
        <fullName evidence="2">Luciferase-like domain-containing protein</fullName>
    </recommendedName>
</protein>
<name>A0A3D8Q6C3_9HELO</name>
<organism evidence="3 4">
    <name type="scientific">Coleophoma cylindrospora</name>
    <dbReference type="NCBI Taxonomy" id="1849047"/>
    <lineage>
        <taxon>Eukaryota</taxon>
        <taxon>Fungi</taxon>
        <taxon>Dikarya</taxon>
        <taxon>Ascomycota</taxon>
        <taxon>Pezizomycotina</taxon>
        <taxon>Leotiomycetes</taxon>
        <taxon>Helotiales</taxon>
        <taxon>Dermateaceae</taxon>
        <taxon>Coleophoma</taxon>
    </lineage>
</organism>
<comment type="similarity">
    <text evidence="1">Belongs to the NtaA/SnaA/DszA monooxygenase family.</text>
</comment>
<dbReference type="AlphaFoldDB" id="A0A3D8Q6C3"/>
<feature type="domain" description="Luciferase-like" evidence="2">
    <location>
        <begin position="31"/>
        <end position="396"/>
    </location>
</feature>
<dbReference type="Gene3D" id="3.20.20.30">
    <property type="entry name" value="Luciferase-like domain"/>
    <property type="match status" value="1"/>
</dbReference>
<evidence type="ECO:0000313" key="3">
    <source>
        <dbReference type="EMBL" id="RDW57188.1"/>
    </source>
</evidence>
<comment type="caution">
    <text evidence="3">The sequence shown here is derived from an EMBL/GenBank/DDBJ whole genome shotgun (WGS) entry which is preliminary data.</text>
</comment>
<dbReference type="InterPro" id="IPR051260">
    <property type="entry name" value="Diverse_substr_monoxygenases"/>
</dbReference>
<dbReference type="SUPFAM" id="SSF51679">
    <property type="entry name" value="Bacterial luciferase-like"/>
    <property type="match status" value="1"/>
</dbReference>
<dbReference type="GO" id="GO:0004497">
    <property type="term" value="F:monooxygenase activity"/>
    <property type="evidence" value="ECO:0007669"/>
    <property type="project" value="InterPro"/>
</dbReference>
<dbReference type="PANTHER" id="PTHR30011">
    <property type="entry name" value="ALKANESULFONATE MONOOXYGENASE-RELATED"/>
    <property type="match status" value="1"/>
</dbReference>